<protein>
    <submittedName>
        <fullName evidence="2">Uncharacterized protein</fullName>
    </submittedName>
</protein>
<keyword evidence="1" id="KW-0472">Membrane</keyword>
<dbReference type="HOGENOM" id="CLU_2893176_0_0_2"/>
<keyword evidence="1" id="KW-1133">Transmembrane helix</keyword>
<evidence type="ECO:0000313" key="3">
    <source>
        <dbReference type="Proteomes" id="UP000002071"/>
    </source>
</evidence>
<evidence type="ECO:0000256" key="1">
    <source>
        <dbReference type="SAM" id="Phobius"/>
    </source>
</evidence>
<proteinExistence type="predicted"/>
<accession>C7NRB4</accession>
<dbReference type="GeneID" id="8382628"/>
<keyword evidence="1" id="KW-0812">Transmembrane</keyword>
<sequence>MGAAENATADRGPVVAGVIVSVGSATLVALIASGIVSPFSIFSLEIAVMLAVIGWLGGVRNV</sequence>
<feature type="transmembrane region" description="Helical" evidence="1">
    <location>
        <begin position="12"/>
        <end position="35"/>
    </location>
</feature>
<organism evidence="2 3">
    <name type="scientific">Halorhabdus utahensis (strain DSM 12940 / JCM 11049 / AX-2)</name>
    <dbReference type="NCBI Taxonomy" id="519442"/>
    <lineage>
        <taxon>Archaea</taxon>
        <taxon>Methanobacteriati</taxon>
        <taxon>Methanobacteriota</taxon>
        <taxon>Stenosarchaea group</taxon>
        <taxon>Halobacteria</taxon>
        <taxon>Halobacteriales</taxon>
        <taxon>Haloarculaceae</taxon>
        <taxon>Halorhabdus</taxon>
    </lineage>
</organism>
<dbReference type="KEGG" id="hut:Huta_0364"/>
<dbReference type="EMBL" id="CP001687">
    <property type="protein sequence ID" value="ACV10551.1"/>
    <property type="molecule type" value="Genomic_DNA"/>
</dbReference>
<dbReference type="Proteomes" id="UP000002071">
    <property type="component" value="Chromosome"/>
</dbReference>
<dbReference type="AlphaFoldDB" id="C7NRB4"/>
<name>C7NRB4_HALUD</name>
<evidence type="ECO:0000313" key="2">
    <source>
        <dbReference type="EMBL" id="ACV10551.1"/>
    </source>
</evidence>
<keyword evidence="3" id="KW-1185">Reference proteome</keyword>
<gene>
    <name evidence="2" type="ordered locus">Huta_0364</name>
</gene>
<dbReference type="RefSeq" id="WP_012795428.1">
    <property type="nucleotide sequence ID" value="NC_013158.1"/>
</dbReference>
<reference evidence="2 3" key="1">
    <citation type="journal article" date="2009" name="Stand. Genomic Sci.">
        <title>Complete genome sequence of Halorhabdus utahensis type strain (AX-2).</title>
        <authorList>
            <person name="Anderson I."/>
            <person name="Tindall B.J."/>
            <person name="Pomrenke H."/>
            <person name="Goker M."/>
            <person name="Lapidus A."/>
            <person name="Nolan M."/>
            <person name="Copeland A."/>
            <person name="Glavina Del Rio T."/>
            <person name="Chen F."/>
            <person name="Tice H."/>
            <person name="Cheng J.F."/>
            <person name="Lucas S."/>
            <person name="Chertkov O."/>
            <person name="Bruce D."/>
            <person name="Brettin T."/>
            <person name="Detter J.C."/>
            <person name="Han C."/>
            <person name="Goodwin L."/>
            <person name="Land M."/>
            <person name="Hauser L."/>
            <person name="Chang Y.J."/>
            <person name="Jeffries C.D."/>
            <person name="Pitluck S."/>
            <person name="Pati A."/>
            <person name="Mavromatis K."/>
            <person name="Ivanova N."/>
            <person name="Ovchinnikova G."/>
            <person name="Chen A."/>
            <person name="Palaniappan K."/>
            <person name="Chain P."/>
            <person name="Rohde M."/>
            <person name="Bristow J."/>
            <person name="Eisen J.A."/>
            <person name="Markowitz V."/>
            <person name="Hugenholtz P."/>
            <person name="Kyrpides N.C."/>
            <person name="Klenk H.P."/>
        </authorList>
    </citation>
    <scope>NUCLEOTIDE SEQUENCE [LARGE SCALE GENOMIC DNA]</scope>
    <source>
        <strain evidence="3">DSM 12940 / JCM 11049 / AX-2</strain>
    </source>
</reference>
<feature type="transmembrane region" description="Helical" evidence="1">
    <location>
        <begin position="41"/>
        <end position="59"/>
    </location>
</feature>